<feature type="compositionally biased region" description="Basic and acidic residues" evidence="1">
    <location>
        <begin position="49"/>
        <end position="67"/>
    </location>
</feature>
<feature type="compositionally biased region" description="Acidic residues" evidence="1">
    <location>
        <begin position="153"/>
        <end position="179"/>
    </location>
</feature>
<dbReference type="OrthoDB" id="10324515at2759"/>
<evidence type="ECO:0000313" key="3">
    <source>
        <dbReference type="Proteomes" id="UP000277580"/>
    </source>
</evidence>
<reference evidence="2 3" key="1">
    <citation type="journal article" date="2018" name="Nat. Ecol. Evol.">
        <title>Pezizomycetes genomes reveal the molecular basis of ectomycorrhizal truffle lifestyle.</title>
        <authorList>
            <person name="Murat C."/>
            <person name="Payen T."/>
            <person name="Noel B."/>
            <person name="Kuo A."/>
            <person name="Morin E."/>
            <person name="Chen J."/>
            <person name="Kohler A."/>
            <person name="Krizsan K."/>
            <person name="Balestrini R."/>
            <person name="Da Silva C."/>
            <person name="Montanini B."/>
            <person name="Hainaut M."/>
            <person name="Levati E."/>
            <person name="Barry K.W."/>
            <person name="Belfiori B."/>
            <person name="Cichocki N."/>
            <person name="Clum A."/>
            <person name="Dockter R.B."/>
            <person name="Fauchery L."/>
            <person name="Guy J."/>
            <person name="Iotti M."/>
            <person name="Le Tacon F."/>
            <person name="Lindquist E.A."/>
            <person name="Lipzen A."/>
            <person name="Malagnac F."/>
            <person name="Mello A."/>
            <person name="Molinier V."/>
            <person name="Miyauchi S."/>
            <person name="Poulain J."/>
            <person name="Riccioni C."/>
            <person name="Rubini A."/>
            <person name="Sitrit Y."/>
            <person name="Splivallo R."/>
            <person name="Traeger S."/>
            <person name="Wang M."/>
            <person name="Zifcakova L."/>
            <person name="Wipf D."/>
            <person name="Zambonelli A."/>
            <person name="Paolocci F."/>
            <person name="Nowrousian M."/>
            <person name="Ottonello S."/>
            <person name="Baldrian P."/>
            <person name="Spatafora J.W."/>
            <person name="Henrissat B."/>
            <person name="Nagy L.G."/>
            <person name="Aury J.M."/>
            <person name="Wincker P."/>
            <person name="Grigoriev I.V."/>
            <person name="Bonfante P."/>
            <person name="Martin F.M."/>
        </authorList>
    </citation>
    <scope>NUCLEOTIDE SEQUENCE [LARGE SCALE GENOMIC DNA]</scope>
    <source>
        <strain evidence="2 3">CCBAS932</strain>
    </source>
</reference>
<name>A0A3N4KWL1_9PEZI</name>
<keyword evidence="3" id="KW-1185">Reference proteome</keyword>
<evidence type="ECO:0000313" key="2">
    <source>
        <dbReference type="EMBL" id="RPB13799.1"/>
    </source>
</evidence>
<organism evidence="2 3">
    <name type="scientific">Morchella conica CCBAS932</name>
    <dbReference type="NCBI Taxonomy" id="1392247"/>
    <lineage>
        <taxon>Eukaryota</taxon>
        <taxon>Fungi</taxon>
        <taxon>Dikarya</taxon>
        <taxon>Ascomycota</taxon>
        <taxon>Pezizomycotina</taxon>
        <taxon>Pezizomycetes</taxon>
        <taxon>Pezizales</taxon>
        <taxon>Morchellaceae</taxon>
        <taxon>Morchella</taxon>
    </lineage>
</organism>
<dbReference type="EMBL" id="ML119121">
    <property type="protein sequence ID" value="RPB13799.1"/>
    <property type="molecule type" value="Genomic_DNA"/>
</dbReference>
<dbReference type="Proteomes" id="UP000277580">
    <property type="component" value="Unassembled WGS sequence"/>
</dbReference>
<gene>
    <name evidence="2" type="ORF">P167DRAFT_573094</name>
</gene>
<dbReference type="InParanoid" id="A0A3N4KWL1"/>
<feature type="region of interest" description="Disordered" evidence="1">
    <location>
        <begin position="151"/>
        <end position="179"/>
    </location>
</feature>
<sequence>MTEHDQQKGVLCMKDPNTGVPEILRAKKPGAVGAAASIKRKYTQKKKIPKEGTRKYTKKEGPKRETKKEIFDRRIKSRHMYTKEEQRFIYFYRYILDIKPGDCHKFFNEYFGHNLGPVALNQLAGRMKNLQPDDVVNWKHTEDWAVGVHSTVDSDDSIDSDGESTDGDSTDLDEEDNDL</sequence>
<protein>
    <submittedName>
        <fullName evidence="2">Uncharacterized protein</fullName>
    </submittedName>
</protein>
<feature type="region of interest" description="Disordered" evidence="1">
    <location>
        <begin position="43"/>
        <end position="67"/>
    </location>
</feature>
<accession>A0A3N4KWL1</accession>
<evidence type="ECO:0000256" key="1">
    <source>
        <dbReference type="SAM" id="MobiDB-lite"/>
    </source>
</evidence>
<proteinExistence type="predicted"/>
<dbReference type="AlphaFoldDB" id="A0A3N4KWL1"/>